<reference evidence="1" key="1">
    <citation type="submission" date="2022-04" db="EMBL/GenBank/DDBJ databases">
        <title>Genome of the entomopathogenic fungus Entomophthora muscae.</title>
        <authorList>
            <person name="Elya C."/>
            <person name="Lovett B.R."/>
            <person name="Lee E."/>
            <person name="Macias A.M."/>
            <person name="Hajek A.E."/>
            <person name="De Bivort B.L."/>
            <person name="Kasson M.T."/>
            <person name="De Fine Licht H.H."/>
            <person name="Stajich J.E."/>
        </authorList>
    </citation>
    <scope>NUCLEOTIDE SEQUENCE</scope>
    <source>
        <strain evidence="1">Berkeley</strain>
    </source>
</reference>
<organism evidence="1 2">
    <name type="scientific">Entomophthora muscae</name>
    <dbReference type="NCBI Taxonomy" id="34485"/>
    <lineage>
        <taxon>Eukaryota</taxon>
        <taxon>Fungi</taxon>
        <taxon>Fungi incertae sedis</taxon>
        <taxon>Zoopagomycota</taxon>
        <taxon>Entomophthoromycotina</taxon>
        <taxon>Entomophthoromycetes</taxon>
        <taxon>Entomophthorales</taxon>
        <taxon>Entomophthoraceae</taxon>
        <taxon>Entomophthora</taxon>
    </lineage>
</organism>
<evidence type="ECO:0000313" key="2">
    <source>
        <dbReference type="Proteomes" id="UP001165960"/>
    </source>
</evidence>
<dbReference type="Proteomes" id="UP001165960">
    <property type="component" value="Unassembled WGS sequence"/>
</dbReference>
<sequence length="293" mass="34234">MQGVFKYLCKYSEFVRELRVNILDASMTDLLSACKNTTRLSINLNDISPEAALILGEKLPLLSYLELWHANSAKVSYLSPLTRKVKTLHYYPDPCEGPEEFMTYCRDFDCPLVTRLIIHEDWPLAGHNFPHIVKRFPALKTFEYQVPQLRGYRFDYFVYDVKNMVFKEITFSNRVSPMSAFICLHDDIPSKTPLLSSDQEVTHESQFHALHSINTCTFVDFIPQFTYLDAIDIRAYYFKQEDFIELLLGLKDIRSLSFDFKRQRFSADLCRKTFKATTVFLEVLISELHVVLE</sequence>
<gene>
    <name evidence="1" type="ORF">DSO57_1036861</name>
</gene>
<proteinExistence type="predicted"/>
<evidence type="ECO:0000313" key="1">
    <source>
        <dbReference type="EMBL" id="KAJ9056071.1"/>
    </source>
</evidence>
<accession>A0ACC2S124</accession>
<name>A0ACC2S124_9FUNG</name>
<comment type="caution">
    <text evidence="1">The sequence shown here is derived from an EMBL/GenBank/DDBJ whole genome shotgun (WGS) entry which is preliminary data.</text>
</comment>
<keyword evidence="2" id="KW-1185">Reference proteome</keyword>
<protein>
    <submittedName>
        <fullName evidence="1">Uncharacterized protein</fullName>
    </submittedName>
</protein>
<dbReference type="EMBL" id="QTSX02006050">
    <property type="protein sequence ID" value="KAJ9056071.1"/>
    <property type="molecule type" value="Genomic_DNA"/>
</dbReference>